<sequence>MARSALGVAQLDSVIIAPPPTEDGNSLSEYLQPSWQELESLVQNKKIVTIYTSDFDKTLLEQVYVWAQVKPSSNQVNLASCCVMPLDLTALAKQVVIQLLTEIMTQKNYFMKQVSKKFFGTQNSRYAWASGHHRRMSGCTYMLFFATACLELDELPLDIF</sequence>
<evidence type="ECO:0000256" key="5">
    <source>
        <dbReference type="ARBA" id="ARBA00030406"/>
    </source>
</evidence>
<comment type="subunit">
    <text evidence="3">Heterodimer of a catalytic heavy chain and a regulatory light chain.</text>
</comment>
<dbReference type="InterPro" id="IPR032963">
    <property type="entry name" value="Gclm"/>
</dbReference>
<dbReference type="SUPFAM" id="SSF51430">
    <property type="entry name" value="NAD(P)-linked oxidoreductase"/>
    <property type="match status" value="1"/>
</dbReference>
<name>A0A8B9TZ68_9AVES</name>
<keyword evidence="10" id="KW-1185">Reference proteome</keyword>
<dbReference type="Gene3D" id="3.20.20.100">
    <property type="entry name" value="NADP-dependent oxidoreductase domain"/>
    <property type="match status" value="1"/>
</dbReference>
<evidence type="ECO:0000256" key="4">
    <source>
        <dbReference type="ARBA" id="ARBA00022684"/>
    </source>
</evidence>
<dbReference type="PANTHER" id="PTHR13295">
    <property type="entry name" value="GLUTAMATE CYSTEINE LIGASE REGULATORY SUBUNIT"/>
    <property type="match status" value="1"/>
</dbReference>
<evidence type="ECO:0000256" key="6">
    <source>
        <dbReference type="ARBA" id="ARBA00031154"/>
    </source>
</evidence>
<evidence type="ECO:0000256" key="1">
    <source>
        <dbReference type="ARBA" id="ARBA00005006"/>
    </source>
</evidence>
<evidence type="ECO:0000313" key="10">
    <source>
        <dbReference type="Proteomes" id="UP000694549"/>
    </source>
</evidence>
<dbReference type="PANTHER" id="PTHR13295:SF4">
    <property type="entry name" value="GLUTAMATE--CYSTEINE LIGASE REGULATORY SUBUNIT"/>
    <property type="match status" value="1"/>
</dbReference>
<accession>A0A8B9TZ68</accession>
<comment type="pathway">
    <text evidence="1">Sulfur metabolism; glutathione biosynthesis; glutathione from L-cysteine and L-glutamate: step 1/2.</text>
</comment>
<keyword evidence="4" id="KW-0317">Glutathione biosynthesis</keyword>
<reference evidence="9" key="1">
    <citation type="submission" date="2025-08" db="UniProtKB">
        <authorList>
            <consortium name="Ensembl"/>
        </authorList>
    </citation>
    <scope>IDENTIFICATION</scope>
</reference>
<dbReference type="UniPathway" id="UPA00142">
    <property type="reaction ID" value="UER00209"/>
</dbReference>
<protein>
    <recommendedName>
        <fullName evidence="7">GCS light chain</fullName>
    </recommendedName>
    <alternativeName>
        <fullName evidence="5">Gamma-ECS regulatory subunit</fullName>
    </alternativeName>
    <alternativeName>
        <fullName evidence="8">Gamma-glutamylcysteine synthetase regulatory subunit</fullName>
    </alternativeName>
    <alternativeName>
        <fullName evidence="6">Glutamate--cysteine ligase modifier subunit</fullName>
    </alternativeName>
</protein>
<dbReference type="GO" id="GO:0030234">
    <property type="term" value="F:enzyme regulator activity"/>
    <property type="evidence" value="ECO:0007669"/>
    <property type="project" value="TreeGrafter"/>
</dbReference>
<evidence type="ECO:0000313" key="9">
    <source>
        <dbReference type="Ensembl" id="ENSAZOP00000000348.1"/>
    </source>
</evidence>
<evidence type="ECO:0000256" key="8">
    <source>
        <dbReference type="ARBA" id="ARBA00032926"/>
    </source>
</evidence>
<evidence type="ECO:0000256" key="2">
    <source>
        <dbReference type="ARBA" id="ARBA00008612"/>
    </source>
</evidence>
<comment type="similarity">
    <text evidence="2">Belongs to the aldo/keto reductase family. Glutamate--cysteine ligase light chain subfamily.</text>
</comment>
<dbReference type="InterPro" id="IPR036812">
    <property type="entry name" value="NAD(P)_OxRdtase_dom_sf"/>
</dbReference>
<dbReference type="Ensembl" id="ENSAZOT00000000369.1">
    <property type="protein sequence ID" value="ENSAZOP00000000348.1"/>
    <property type="gene ID" value="ENSAZOG00000000257.1"/>
</dbReference>
<reference evidence="9" key="2">
    <citation type="submission" date="2025-09" db="UniProtKB">
        <authorList>
            <consortium name="Ensembl"/>
        </authorList>
    </citation>
    <scope>IDENTIFICATION</scope>
</reference>
<organism evidence="9 10">
    <name type="scientific">Anas zonorhyncha</name>
    <name type="common">Eastern spot-billed duck</name>
    <dbReference type="NCBI Taxonomy" id="75864"/>
    <lineage>
        <taxon>Eukaryota</taxon>
        <taxon>Metazoa</taxon>
        <taxon>Chordata</taxon>
        <taxon>Craniata</taxon>
        <taxon>Vertebrata</taxon>
        <taxon>Euteleostomi</taxon>
        <taxon>Archelosauria</taxon>
        <taxon>Archosauria</taxon>
        <taxon>Dinosauria</taxon>
        <taxon>Saurischia</taxon>
        <taxon>Theropoda</taxon>
        <taxon>Coelurosauria</taxon>
        <taxon>Aves</taxon>
        <taxon>Neognathae</taxon>
        <taxon>Galloanserae</taxon>
        <taxon>Anseriformes</taxon>
        <taxon>Anatidae</taxon>
        <taxon>Anatinae</taxon>
        <taxon>Anas</taxon>
    </lineage>
</organism>
<dbReference type="AlphaFoldDB" id="A0A8B9TZ68"/>
<dbReference type="GO" id="GO:0035226">
    <property type="term" value="F:glutamate-cysteine ligase catalytic subunit binding"/>
    <property type="evidence" value="ECO:0007669"/>
    <property type="project" value="InterPro"/>
</dbReference>
<dbReference type="Proteomes" id="UP000694549">
    <property type="component" value="Unplaced"/>
</dbReference>
<dbReference type="GO" id="GO:0006750">
    <property type="term" value="P:glutathione biosynthetic process"/>
    <property type="evidence" value="ECO:0007669"/>
    <property type="project" value="UniProtKB-UniPathway"/>
</dbReference>
<evidence type="ECO:0000256" key="7">
    <source>
        <dbReference type="ARBA" id="ARBA00031732"/>
    </source>
</evidence>
<proteinExistence type="inferred from homology"/>
<evidence type="ECO:0000256" key="3">
    <source>
        <dbReference type="ARBA" id="ARBA00011532"/>
    </source>
</evidence>
<dbReference type="GO" id="GO:0017109">
    <property type="term" value="C:glutamate-cysteine ligase complex"/>
    <property type="evidence" value="ECO:0007669"/>
    <property type="project" value="TreeGrafter"/>
</dbReference>